<name>A0A2S5GN91_9BURK</name>
<dbReference type="AlphaFoldDB" id="A0A2S5GN91"/>
<evidence type="ECO:0000313" key="3">
    <source>
        <dbReference type="EMBL" id="PPA74428.1"/>
    </source>
</evidence>
<dbReference type="SUPFAM" id="SSF53850">
    <property type="entry name" value="Periplasmic binding protein-like II"/>
    <property type="match status" value="1"/>
</dbReference>
<gene>
    <name evidence="3" type="ORF">C4E15_19685</name>
</gene>
<feature type="signal peptide" evidence="2">
    <location>
        <begin position="1"/>
        <end position="23"/>
    </location>
</feature>
<proteinExistence type="inferred from homology"/>
<dbReference type="RefSeq" id="WP_104144649.1">
    <property type="nucleotide sequence ID" value="NZ_PREU01000009.1"/>
</dbReference>
<keyword evidence="2" id="KW-0732">Signal</keyword>
<comment type="caution">
    <text evidence="3">The sequence shown here is derived from an EMBL/GenBank/DDBJ whole genome shotgun (WGS) entry which is preliminary data.</text>
</comment>
<comment type="similarity">
    <text evidence="1">Belongs to the UPF0065 (bug) family.</text>
</comment>
<accession>A0A2S5GN91</accession>
<dbReference type="PANTHER" id="PTHR42928:SF5">
    <property type="entry name" value="BLR1237 PROTEIN"/>
    <property type="match status" value="1"/>
</dbReference>
<dbReference type="InterPro" id="IPR042100">
    <property type="entry name" value="Bug_dom1"/>
</dbReference>
<dbReference type="OrthoDB" id="8678477at2"/>
<reference evidence="3 4" key="1">
    <citation type="submission" date="2018-02" db="EMBL/GenBank/DDBJ databases">
        <title>Draft Genome of Achromobacter spanius stain 6.</title>
        <authorList>
            <person name="Gunasekera T.S."/>
            <person name="Radwan O."/>
            <person name="Ruiz O.N."/>
        </authorList>
    </citation>
    <scope>NUCLEOTIDE SEQUENCE [LARGE SCALE GENOMIC DNA]</scope>
    <source>
        <strain evidence="3 4">6</strain>
    </source>
</reference>
<organism evidence="3 4">
    <name type="scientific">Achromobacter spanius</name>
    <dbReference type="NCBI Taxonomy" id="217203"/>
    <lineage>
        <taxon>Bacteria</taxon>
        <taxon>Pseudomonadati</taxon>
        <taxon>Pseudomonadota</taxon>
        <taxon>Betaproteobacteria</taxon>
        <taxon>Burkholderiales</taxon>
        <taxon>Alcaligenaceae</taxon>
        <taxon>Achromobacter</taxon>
    </lineage>
</organism>
<evidence type="ECO:0000256" key="1">
    <source>
        <dbReference type="ARBA" id="ARBA00006987"/>
    </source>
</evidence>
<sequence>MKRILSSLAAGLALAAAGAPVHAEYPERAIRLIVPFPPGQATDIFARALAEKLGAAVKQPIVVENRAGAGSNIGMEQAMRAPADGYTLVIAGSAAAVNQTLYKTINYSLTKDFAPVSGVFSVPLMFLATPASGITSLTQLVTQARANPGELAYASAGIGGTQHLSAEMFKAAANIDIRHIPYKGSGPAQADFLGHQVPLMVDSVTAGLPHVQNKKAVALAVTTAKRLPQLPDVPTVAESGYPGFEAIGWAAVLAPRDTPADVTAYLSRQIGVALNTPEMQKFLRDRGAEPMPLSPEATGKFIASEVDKWGRAVKQSGAQVD</sequence>
<dbReference type="Proteomes" id="UP000239990">
    <property type="component" value="Unassembled WGS sequence"/>
</dbReference>
<dbReference type="PANTHER" id="PTHR42928">
    <property type="entry name" value="TRICARBOXYLATE-BINDING PROTEIN"/>
    <property type="match status" value="1"/>
</dbReference>
<feature type="chain" id="PRO_5015559110" evidence="2">
    <location>
        <begin position="24"/>
        <end position="321"/>
    </location>
</feature>
<evidence type="ECO:0000313" key="4">
    <source>
        <dbReference type="Proteomes" id="UP000239990"/>
    </source>
</evidence>
<dbReference type="InterPro" id="IPR005064">
    <property type="entry name" value="BUG"/>
</dbReference>
<dbReference type="EMBL" id="PREU01000009">
    <property type="protein sequence ID" value="PPA74428.1"/>
    <property type="molecule type" value="Genomic_DNA"/>
</dbReference>
<dbReference type="Gene3D" id="3.40.190.150">
    <property type="entry name" value="Bordetella uptake gene, domain 1"/>
    <property type="match status" value="1"/>
</dbReference>
<dbReference type="Pfam" id="PF03401">
    <property type="entry name" value="TctC"/>
    <property type="match status" value="1"/>
</dbReference>
<protein>
    <submittedName>
        <fullName evidence="3">ABC transporter substrate-binding protein</fullName>
    </submittedName>
</protein>
<evidence type="ECO:0000256" key="2">
    <source>
        <dbReference type="SAM" id="SignalP"/>
    </source>
</evidence>
<dbReference type="Gene3D" id="3.40.190.10">
    <property type="entry name" value="Periplasmic binding protein-like II"/>
    <property type="match status" value="1"/>
</dbReference>
<dbReference type="CDD" id="cd13578">
    <property type="entry name" value="PBP2_Bug27"/>
    <property type="match status" value="1"/>
</dbReference>
<dbReference type="PIRSF" id="PIRSF017082">
    <property type="entry name" value="YflP"/>
    <property type="match status" value="1"/>
</dbReference>